<evidence type="ECO:0000256" key="3">
    <source>
        <dbReference type="ARBA" id="ARBA00022827"/>
    </source>
</evidence>
<keyword evidence="2" id="KW-0285">Flavoprotein</keyword>
<comment type="similarity">
    <text evidence="1">Belongs to the oxygen-dependent FAD-linked oxidoreductase family.</text>
</comment>
<dbReference type="AlphaFoldDB" id="A0A9P5U6E1"/>
<dbReference type="PROSITE" id="PS51387">
    <property type="entry name" value="FAD_PCMH"/>
    <property type="match status" value="1"/>
</dbReference>
<evidence type="ECO:0000256" key="2">
    <source>
        <dbReference type="ARBA" id="ARBA00022630"/>
    </source>
</evidence>
<keyword evidence="4" id="KW-0560">Oxidoreductase</keyword>
<dbReference type="Pfam" id="PF01565">
    <property type="entry name" value="FAD_binding_4"/>
    <property type="match status" value="1"/>
</dbReference>
<dbReference type="InterPro" id="IPR016169">
    <property type="entry name" value="FAD-bd_PCMH_sub2"/>
</dbReference>
<feature type="domain" description="FAD-binding PCMH-type" evidence="6">
    <location>
        <begin position="73"/>
        <end position="237"/>
    </location>
</feature>
<sequence>MTARLLLLLIVWLNAQAGFCISIVEQNLVRRQSSGGISSSSLQVLQENGFTGQVLTSSMAGFSNFTQAWAMNYNESPQLALVPLTSNDVSVAVKWANSFDYDFAVRSGGAAASQSPMVIIALSLLNTVDYIPSEGVIHLGPGNVWGDVYDAMADLDVTALGGRLPLIGVGGFTAGGGISYLLNHYGLASDSVIDAEVVLANGSIVWASSNANLLYAVRGAGFTIGAITEYVVKAYPKPTEIYSGFVLFNMDNFDEISAFVANTTATNTDPNVALLMGVVLSQGVQTILIFPIVYGDEAFAKQSLPWIWELPDPLLDSTTNVTWETLQNLQLDFVSHPLPTDDYQQHSIVVRSLTTSVIQAAVDWQTPLLSDPRWAGLQILIEPFIPNSFSSHFTTGPWPHSYPTMHVIQLFIQEADAAPADSLENFNQLVTGAGLVEAAAGTGNVLQRYPNYYLQGTPADQFYGPNLPQLQVVKREFDPNNRFNKGIAIVNSTS</sequence>
<evidence type="ECO:0000256" key="5">
    <source>
        <dbReference type="SAM" id="SignalP"/>
    </source>
</evidence>
<dbReference type="InterPro" id="IPR016166">
    <property type="entry name" value="FAD-bd_PCMH"/>
</dbReference>
<dbReference type="PANTHER" id="PTHR42973">
    <property type="entry name" value="BINDING OXIDOREDUCTASE, PUTATIVE (AFU_ORTHOLOGUE AFUA_1G17690)-RELATED"/>
    <property type="match status" value="1"/>
</dbReference>
<dbReference type="Pfam" id="PF08031">
    <property type="entry name" value="BBE"/>
    <property type="match status" value="1"/>
</dbReference>
<dbReference type="EMBL" id="JADNRY010000067">
    <property type="protein sequence ID" value="KAF9067891.1"/>
    <property type="molecule type" value="Genomic_DNA"/>
</dbReference>
<evidence type="ECO:0000256" key="4">
    <source>
        <dbReference type="ARBA" id="ARBA00023002"/>
    </source>
</evidence>
<organism evidence="7 8">
    <name type="scientific">Rhodocollybia butyracea</name>
    <dbReference type="NCBI Taxonomy" id="206335"/>
    <lineage>
        <taxon>Eukaryota</taxon>
        <taxon>Fungi</taxon>
        <taxon>Dikarya</taxon>
        <taxon>Basidiomycota</taxon>
        <taxon>Agaricomycotina</taxon>
        <taxon>Agaricomycetes</taxon>
        <taxon>Agaricomycetidae</taxon>
        <taxon>Agaricales</taxon>
        <taxon>Marasmiineae</taxon>
        <taxon>Omphalotaceae</taxon>
        <taxon>Rhodocollybia</taxon>
    </lineage>
</organism>
<gene>
    <name evidence="7" type="ORF">BDP27DRAFT_1328219</name>
</gene>
<comment type="caution">
    <text evidence="7">The sequence shown here is derived from an EMBL/GenBank/DDBJ whole genome shotgun (WGS) entry which is preliminary data.</text>
</comment>
<feature type="signal peptide" evidence="5">
    <location>
        <begin position="1"/>
        <end position="17"/>
    </location>
</feature>
<dbReference type="InterPro" id="IPR036318">
    <property type="entry name" value="FAD-bd_PCMH-like_sf"/>
</dbReference>
<keyword evidence="8" id="KW-1185">Reference proteome</keyword>
<accession>A0A9P5U6E1</accession>
<dbReference type="OrthoDB" id="415825at2759"/>
<keyword evidence="5" id="KW-0732">Signal</keyword>
<dbReference type="InterPro" id="IPR006094">
    <property type="entry name" value="Oxid_FAD_bind_N"/>
</dbReference>
<dbReference type="PANTHER" id="PTHR42973:SF54">
    <property type="entry name" value="FAD-BINDING PCMH-TYPE DOMAIN-CONTAINING PROTEIN"/>
    <property type="match status" value="1"/>
</dbReference>
<evidence type="ECO:0000313" key="8">
    <source>
        <dbReference type="Proteomes" id="UP000772434"/>
    </source>
</evidence>
<proteinExistence type="inferred from homology"/>
<evidence type="ECO:0000259" key="6">
    <source>
        <dbReference type="PROSITE" id="PS51387"/>
    </source>
</evidence>
<dbReference type="GO" id="GO:0016491">
    <property type="term" value="F:oxidoreductase activity"/>
    <property type="evidence" value="ECO:0007669"/>
    <property type="project" value="UniProtKB-KW"/>
</dbReference>
<dbReference type="SUPFAM" id="SSF56176">
    <property type="entry name" value="FAD-binding/transporter-associated domain-like"/>
    <property type="match status" value="1"/>
</dbReference>
<dbReference type="Proteomes" id="UP000772434">
    <property type="component" value="Unassembled WGS sequence"/>
</dbReference>
<dbReference type="Gene3D" id="3.30.465.10">
    <property type="match status" value="1"/>
</dbReference>
<name>A0A9P5U6E1_9AGAR</name>
<keyword evidence="3" id="KW-0274">FAD</keyword>
<evidence type="ECO:0000313" key="7">
    <source>
        <dbReference type="EMBL" id="KAF9067891.1"/>
    </source>
</evidence>
<dbReference type="InterPro" id="IPR050416">
    <property type="entry name" value="FAD-linked_Oxidoreductase"/>
</dbReference>
<reference evidence="7" key="1">
    <citation type="submission" date="2020-11" db="EMBL/GenBank/DDBJ databases">
        <authorList>
            <consortium name="DOE Joint Genome Institute"/>
            <person name="Ahrendt S."/>
            <person name="Riley R."/>
            <person name="Andreopoulos W."/>
            <person name="Labutti K."/>
            <person name="Pangilinan J."/>
            <person name="Ruiz-Duenas F.J."/>
            <person name="Barrasa J.M."/>
            <person name="Sanchez-Garcia M."/>
            <person name="Camarero S."/>
            <person name="Miyauchi S."/>
            <person name="Serrano A."/>
            <person name="Linde D."/>
            <person name="Babiker R."/>
            <person name="Drula E."/>
            <person name="Ayuso-Fernandez I."/>
            <person name="Pacheco R."/>
            <person name="Padilla G."/>
            <person name="Ferreira P."/>
            <person name="Barriuso J."/>
            <person name="Kellner H."/>
            <person name="Castanera R."/>
            <person name="Alfaro M."/>
            <person name="Ramirez L."/>
            <person name="Pisabarro A.G."/>
            <person name="Kuo A."/>
            <person name="Tritt A."/>
            <person name="Lipzen A."/>
            <person name="He G."/>
            <person name="Yan M."/>
            <person name="Ng V."/>
            <person name="Cullen D."/>
            <person name="Martin F."/>
            <person name="Rosso M.-N."/>
            <person name="Henrissat B."/>
            <person name="Hibbett D."/>
            <person name="Martinez A.T."/>
            <person name="Grigoriev I.V."/>
        </authorList>
    </citation>
    <scope>NUCLEOTIDE SEQUENCE</scope>
    <source>
        <strain evidence="7">AH 40177</strain>
    </source>
</reference>
<dbReference type="GO" id="GO:0071949">
    <property type="term" value="F:FAD binding"/>
    <property type="evidence" value="ECO:0007669"/>
    <property type="project" value="InterPro"/>
</dbReference>
<evidence type="ECO:0000256" key="1">
    <source>
        <dbReference type="ARBA" id="ARBA00005466"/>
    </source>
</evidence>
<dbReference type="Gene3D" id="3.40.462.20">
    <property type="match status" value="1"/>
</dbReference>
<dbReference type="InterPro" id="IPR012951">
    <property type="entry name" value="BBE"/>
</dbReference>
<protein>
    <recommendedName>
        <fullName evidence="6">FAD-binding PCMH-type domain-containing protein</fullName>
    </recommendedName>
</protein>
<feature type="chain" id="PRO_5040427224" description="FAD-binding PCMH-type domain-containing protein" evidence="5">
    <location>
        <begin position="18"/>
        <end position="494"/>
    </location>
</feature>